<organism evidence="3 4">
    <name type="scientific">Serratia oryzae</name>
    <dbReference type="NCBI Taxonomy" id="2034155"/>
    <lineage>
        <taxon>Bacteria</taxon>
        <taxon>Pseudomonadati</taxon>
        <taxon>Pseudomonadota</taxon>
        <taxon>Gammaproteobacteria</taxon>
        <taxon>Enterobacterales</taxon>
        <taxon>Yersiniaceae</taxon>
        <taxon>Serratia</taxon>
    </lineage>
</organism>
<keyword evidence="1" id="KW-0732">Signal</keyword>
<dbReference type="Pfam" id="PF00419">
    <property type="entry name" value="Fimbrial"/>
    <property type="match status" value="1"/>
</dbReference>
<comment type="caution">
    <text evidence="3">The sequence shown here is derived from an EMBL/GenBank/DDBJ whole genome shotgun (WGS) entry which is preliminary data.</text>
</comment>
<dbReference type="GO" id="GO:0009289">
    <property type="term" value="C:pilus"/>
    <property type="evidence" value="ECO:0007669"/>
    <property type="project" value="InterPro"/>
</dbReference>
<evidence type="ECO:0000256" key="1">
    <source>
        <dbReference type="SAM" id="SignalP"/>
    </source>
</evidence>
<dbReference type="InterPro" id="IPR000259">
    <property type="entry name" value="Adhesion_dom_fimbrial"/>
</dbReference>
<feature type="domain" description="Fimbrial-type adhesion" evidence="2">
    <location>
        <begin position="34"/>
        <end position="182"/>
    </location>
</feature>
<reference evidence="3 4" key="1">
    <citation type="submission" date="2016-11" db="EMBL/GenBank/DDBJ databases">
        <title>Rahnella oryzae sp. nov., isolated from rice root.</title>
        <authorList>
            <person name="Zhang X.-X."/>
            <person name="Zhang J."/>
        </authorList>
    </citation>
    <scope>NUCLEOTIDE SEQUENCE [LARGE SCALE GENOMIC DNA]</scope>
    <source>
        <strain evidence="3 4">J11-6</strain>
    </source>
</reference>
<feature type="chain" id="PRO_5013317956" description="Fimbrial-type adhesion domain-containing protein" evidence="1">
    <location>
        <begin position="30"/>
        <end position="182"/>
    </location>
</feature>
<feature type="signal peptide" evidence="1">
    <location>
        <begin position="1"/>
        <end position="29"/>
    </location>
</feature>
<evidence type="ECO:0000313" key="3">
    <source>
        <dbReference type="EMBL" id="OMQ18964.1"/>
    </source>
</evidence>
<dbReference type="InterPro" id="IPR008966">
    <property type="entry name" value="Adhesion_dom_sf"/>
</dbReference>
<dbReference type="PANTHER" id="PTHR33420">
    <property type="entry name" value="FIMBRIAL SUBUNIT ELFA-RELATED"/>
    <property type="match status" value="1"/>
</dbReference>
<accession>A0A1S8CDD0</accession>
<proteinExistence type="predicted"/>
<dbReference type="AlphaFoldDB" id="A0A1S8CDD0"/>
<dbReference type="PANTHER" id="PTHR33420:SF26">
    <property type="entry name" value="FIMBRIAL SUBUNIT"/>
    <property type="match status" value="1"/>
</dbReference>
<evidence type="ECO:0000313" key="4">
    <source>
        <dbReference type="Proteomes" id="UP000216021"/>
    </source>
</evidence>
<protein>
    <recommendedName>
        <fullName evidence="2">Fimbrial-type adhesion domain-containing protein</fullName>
    </recommendedName>
</protein>
<dbReference type="GO" id="GO:0043709">
    <property type="term" value="P:cell adhesion involved in single-species biofilm formation"/>
    <property type="evidence" value="ECO:0007669"/>
    <property type="project" value="TreeGrafter"/>
</dbReference>
<name>A0A1S8CDD0_9GAMM</name>
<dbReference type="Gene3D" id="2.60.40.1090">
    <property type="entry name" value="Fimbrial-type adhesion domain"/>
    <property type="match status" value="1"/>
</dbReference>
<dbReference type="STRING" id="2034155.BMI79_21520"/>
<dbReference type="Proteomes" id="UP000216021">
    <property type="component" value="Unassembled WGS sequence"/>
</dbReference>
<gene>
    <name evidence="3" type="ORF">BMI79_21520</name>
</gene>
<dbReference type="EMBL" id="MOXD01000022">
    <property type="protein sequence ID" value="OMQ18964.1"/>
    <property type="molecule type" value="Genomic_DNA"/>
</dbReference>
<dbReference type="InterPro" id="IPR050263">
    <property type="entry name" value="Bact_Fimbrial_Adh_Pro"/>
</dbReference>
<sequence>MARDSQNARKGLALLLLTPPLLMAVPAQAVDNLAFKGTLVNAPCTLRVGDEDIMLDFGTVIDKYLYSDSRTPSRAFSLHLDDCDTAVMTGVKLTFSGTESAGLPGLLVLDATSVARGVAIGMETSGGQALPLNVQGSTTPLTPGNMVIALQAYVQAEPAAQASKGIVRGPFTATATFALEYQ</sequence>
<evidence type="ECO:0000259" key="2">
    <source>
        <dbReference type="Pfam" id="PF00419"/>
    </source>
</evidence>
<dbReference type="InterPro" id="IPR036937">
    <property type="entry name" value="Adhesion_dom_fimbrial_sf"/>
</dbReference>
<dbReference type="SUPFAM" id="SSF49401">
    <property type="entry name" value="Bacterial adhesins"/>
    <property type="match status" value="1"/>
</dbReference>
<keyword evidence="4" id="KW-1185">Reference proteome</keyword>